<dbReference type="Pfam" id="PF01171">
    <property type="entry name" value="ATP_bind_3"/>
    <property type="match status" value="1"/>
</dbReference>
<evidence type="ECO:0000259" key="3">
    <source>
        <dbReference type="Pfam" id="PF01171"/>
    </source>
</evidence>
<feature type="binding site" evidence="2">
    <location>
        <position position="136"/>
    </location>
    <ligand>
        <name>ATP</name>
        <dbReference type="ChEBI" id="CHEBI:30616"/>
    </ligand>
</feature>
<keyword evidence="2" id="KW-0067">ATP-binding</keyword>
<feature type="binding site" evidence="2">
    <location>
        <position position="33"/>
    </location>
    <ligand>
        <name>ATP</name>
        <dbReference type="ChEBI" id="CHEBI:30616"/>
    </ligand>
</feature>
<dbReference type="PIRSF" id="PIRSF004976">
    <property type="entry name" value="ATPase_YdaO"/>
    <property type="match status" value="1"/>
</dbReference>
<dbReference type="InterPro" id="IPR014729">
    <property type="entry name" value="Rossmann-like_a/b/a_fold"/>
</dbReference>
<evidence type="ECO:0000313" key="4">
    <source>
        <dbReference type="EMBL" id="QCT06747.1"/>
    </source>
</evidence>
<dbReference type="GO" id="GO:0005524">
    <property type="term" value="F:ATP binding"/>
    <property type="evidence" value="ECO:0007669"/>
    <property type="project" value="UniProtKB-KW"/>
</dbReference>
<feature type="binding site" evidence="2">
    <location>
        <position position="59"/>
    </location>
    <ligand>
        <name>ATP</name>
        <dbReference type="ChEBI" id="CHEBI:30616"/>
    </ligand>
</feature>
<dbReference type="OrthoDB" id="9801054at2"/>
<feature type="domain" description="tRNA(Ile)-lysidine/2-thiocytidine synthase N-terminal" evidence="3">
    <location>
        <begin position="24"/>
        <end position="192"/>
    </location>
</feature>
<name>A0A4P8XV03_9FIRM</name>
<evidence type="ECO:0000256" key="2">
    <source>
        <dbReference type="PIRSR" id="PIRSR004976-51"/>
    </source>
</evidence>
<dbReference type="GO" id="GO:0008033">
    <property type="term" value="P:tRNA processing"/>
    <property type="evidence" value="ECO:0007669"/>
    <property type="project" value="InterPro"/>
</dbReference>
<evidence type="ECO:0000256" key="1">
    <source>
        <dbReference type="ARBA" id="ARBA00022679"/>
    </source>
</evidence>
<sequence>MDKILGKFRACIDKYNMIEENDCIAVGVSGGKDSLVLLCALARLRDFYPKKFTVKAITVDPYFENKPGNYQSIKELCEKINVEYIIRKTSLYNIIFEDRKEPNPCSLCARMRRGIIHNCAKENGCNKIALGHHGDDAIETFLINLFNGGKIGCFSPVTYLSRKDITLIRPMLYLWENEVANACKRENLPIVKSKCPADGVTERQNTKEYITNLEKTYPDIKAKLFGAMERGNVSGFHQ</sequence>
<dbReference type="SUPFAM" id="SSF52402">
    <property type="entry name" value="Adenine nucleotide alpha hydrolases-like"/>
    <property type="match status" value="1"/>
</dbReference>
<accession>A0A4P8XV03</accession>
<organism evidence="4 5">
    <name type="scientific">Ruminococcus bovis</name>
    <dbReference type="NCBI Taxonomy" id="2564099"/>
    <lineage>
        <taxon>Bacteria</taxon>
        <taxon>Bacillati</taxon>
        <taxon>Bacillota</taxon>
        <taxon>Clostridia</taxon>
        <taxon>Eubacteriales</taxon>
        <taxon>Oscillospiraceae</taxon>
        <taxon>Ruminococcus</taxon>
    </lineage>
</organism>
<keyword evidence="2" id="KW-0547">Nucleotide-binding</keyword>
<dbReference type="Gene3D" id="3.40.50.620">
    <property type="entry name" value="HUPs"/>
    <property type="match status" value="1"/>
</dbReference>
<dbReference type="KEGG" id="ruj:E5Z56_04935"/>
<dbReference type="PANTHER" id="PTHR43686">
    <property type="entry name" value="SULFURTRANSFERASE-RELATED"/>
    <property type="match status" value="1"/>
</dbReference>
<keyword evidence="1" id="KW-0808">Transferase</keyword>
<gene>
    <name evidence="4" type="ORF">E5Z56_04935</name>
</gene>
<dbReference type="CDD" id="cd24138">
    <property type="entry name" value="TtcA-like"/>
    <property type="match status" value="1"/>
</dbReference>
<dbReference type="PANTHER" id="PTHR43686:SF1">
    <property type="entry name" value="AMINOTRAN_5 DOMAIN-CONTAINING PROTEIN"/>
    <property type="match status" value="1"/>
</dbReference>
<dbReference type="GO" id="GO:0016740">
    <property type="term" value="F:transferase activity"/>
    <property type="evidence" value="ECO:0007669"/>
    <property type="project" value="UniProtKB-KW"/>
</dbReference>
<reference evidence="4 5" key="1">
    <citation type="submission" date="2019-04" db="EMBL/GenBank/DDBJ databases">
        <authorList>
            <person name="Embree M."/>
            <person name="Gaffney J.R."/>
        </authorList>
    </citation>
    <scope>NUCLEOTIDE SEQUENCE [LARGE SCALE GENOMIC DNA]</scope>
    <source>
        <strain evidence="4 5">JE7A12</strain>
    </source>
</reference>
<feature type="binding site" evidence="2">
    <location>
        <begin position="27"/>
        <end position="29"/>
    </location>
    <ligand>
        <name>ATP</name>
        <dbReference type="ChEBI" id="CHEBI:30616"/>
    </ligand>
</feature>
<evidence type="ECO:0000313" key="5">
    <source>
        <dbReference type="Proteomes" id="UP000301475"/>
    </source>
</evidence>
<dbReference type="EMBL" id="CP039381">
    <property type="protein sequence ID" value="QCT06747.1"/>
    <property type="molecule type" value="Genomic_DNA"/>
</dbReference>
<dbReference type="InterPro" id="IPR011063">
    <property type="entry name" value="TilS/TtcA_N"/>
</dbReference>
<feature type="binding site" evidence="2">
    <location>
        <position position="131"/>
    </location>
    <ligand>
        <name>ATP</name>
        <dbReference type="ChEBI" id="CHEBI:30616"/>
    </ligand>
</feature>
<protein>
    <submittedName>
        <fullName evidence="4">tRNA 2-thiocytidine biosynthesis protein TtcA</fullName>
    </submittedName>
</protein>
<dbReference type="AlphaFoldDB" id="A0A4P8XV03"/>
<dbReference type="InterPro" id="IPR035107">
    <property type="entry name" value="tRNA_thiolation_TtcA_Ctu1"/>
</dbReference>
<proteinExistence type="predicted"/>
<dbReference type="RefSeq" id="WP_138156795.1">
    <property type="nucleotide sequence ID" value="NZ_CP039381.1"/>
</dbReference>
<dbReference type="Proteomes" id="UP000301475">
    <property type="component" value="Chromosome"/>
</dbReference>
<keyword evidence="5" id="KW-1185">Reference proteome</keyword>